<dbReference type="EMBL" id="CP021886">
    <property type="protein sequence ID" value="AWI33808.1"/>
    <property type="molecule type" value="Genomic_DNA"/>
</dbReference>
<dbReference type="Gene3D" id="3.40.50.11810">
    <property type="match status" value="1"/>
</dbReference>
<dbReference type="Proteomes" id="UP000244890">
    <property type="component" value="Chromosome"/>
</dbReference>
<protein>
    <recommendedName>
        <fullName evidence="1">HdrB-like C-terminal domain-containing protein</fullName>
    </recommendedName>
</protein>
<dbReference type="OrthoDB" id="5321581at2"/>
<proteinExistence type="predicted"/>
<dbReference type="RefSeq" id="WP_108910680.1">
    <property type="nucleotide sequence ID" value="NZ_CP021886.1"/>
</dbReference>
<dbReference type="KEGG" id="had:CDV25_02795"/>
<accession>A0A2U8FCS6</accession>
<dbReference type="InterPro" id="IPR054018">
    <property type="entry name" value="HdrB-like_C"/>
</dbReference>
<dbReference type="Pfam" id="PF22196">
    <property type="entry name" value="HdrB-like_C"/>
    <property type="match status" value="1"/>
</dbReference>
<evidence type="ECO:0000313" key="3">
    <source>
        <dbReference type="Proteomes" id="UP000244890"/>
    </source>
</evidence>
<feature type="domain" description="HdrB-like C-terminal" evidence="1">
    <location>
        <begin position="179"/>
        <end position="265"/>
    </location>
</feature>
<evidence type="ECO:0000313" key="2">
    <source>
        <dbReference type="EMBL" id="AWI33808.1"/>
    </source>
</evidence>
<dbReference type="AlphaFoldDB" id="A0A2U8FCS6"/>
<evidence type="ECO:0000259" key="1">
    <source>
        <dbReference type="Pfam" id="PF22196"/>
    </source>
</evidence>
<organism evidence="2 3">
    <name type="scientific">Helicobacter apodemus</name>
    <dbReference type="NCBI Taxonomy" id="135569"/>
    <lineage>
        <taxon>Bacteria</taxon>
        <taxon>Pseudomonadati</taxon>
        <taxon>Campylobacterota</taxon>
        <taxon>Epsilonproteobacteria</taxon>
        <taxon>Campylobacterales</taxon>
        <taxon>Helicobacteraceae</taxon>
        <taxon>Helicobacter</taxon>
    </lineage>
</organism>
<reference evidence="2 3" key="1">
    <citation type="submission" date="2017-06" db="EMBL/GenBank/DDBJ databases">
        <title>Complete genome of Helicobacter apodemus.</title>
        <authorList>
            <person name="Cho S."/>
        </authorList>
    </citation>
    <scope>NUCLEOTIDE SEQUENCE [LARGE SCALE GENOMIC DNA]</scope>
    <source>
        <strain evidence="3">SNUVETPUB-15-01</strain>
    </source>
</reference>
<name>A0A2U8FCS6_9HELI</name>
<gene>
    <name evidence="2" type="ORF">CDV25_02795</name>
</gene>
<sequence length="271" mass="31954">MDSFVILHNDFYPTSSIILLQNLKNLLKKNCINDCQIQQLPLGNKLSFLMQERFYYKVLKVLITIQKEDKQTLICDSQSLIVIIKLIKKLYEEQEFKEELTHFLKEEIDILALEGSIKFIPEIVLETFKKDDNFRSWKGFKAAFIIDRELESFVKEIQFLEKLENILELKILPFYKDSYDYLLKINPTLAYKMASNDYYEMADCGVDFIMTANIGNFEIFDRHSKMIQKTAGRDDLEIPLLFLPQVFLSTFRDSNATNLLFKEHNIPPKML</sequence>